<dbReference type="PROSITE" id="PS51296">
    <property type="entry name" value="RIESKE"/>
    <property type="match status" value="1"/>
</dbReference>
<dbReference type="EMBL" id="CAEZSB010000020">
    <property type="protein sequence ID" value="CAB4530917.1"/>
    <property type="molecule type" value="Genomic_DNA"/>
</dbReference>
<feature type="domain" description="Rieske" evidence="5">
    <location>
        <begin position="20"/>
        <end position="116"/>
    </location>
</feature>
<dbReference type="InterPro" id="IPR017941">
    <property type="entry name" value="Rieske_2Fe-2S"/>
</dbReference>
<dbReference type="Gene3D" id="2.102.10.10">
    <property type="entry name" value="Rieske [2Fe-2S] iron-sulphur domain"/>
    <property type="match status" value="1"/>
</dbReference>
<accession>A0A6J6AX13</accession>
<evidence type="ECO:0000259" key="5">
    <source>
        <dbReference type="PROSITE" id="PS51296"/>
    </source>
</evidence>
<keyword evidence="4" id="KW-0411">Iron-sulfur</keyword>
<gene>
    <name evidence="6" type="ORF">UFOPK1395_00329</name>
</gene>
<protein>
    <submittedName>
        <fullName evidence="6">Unannotated protein</fullName>
    </submittedName>
</protein>
<sequence>MALIGASTTLFGTPALAANQQIVKLSKIKVGGTFSFQLKNGAPATLFRTKTGVFAYQTICTHEGGLAQYFAPRKLLVCDVHNASFDPFKKGKVVSGPATKPLPVIKVAVKSGWVVLL</sequence>
<name>A0A6J6AX13_9ZZZZ</name>
<dbReference type="SUPFAM" id="SSF50022">
    <property type="entry name" value="ISP domain"/>
    <property type="match status" value="1"/>
</dbReference>
<dbReference type="Pfam" id="PF00355">
    <property type="entry name" value="Rieske"/>
    <property type="match status" value="1"/>
</dbReference>
<evidence type="ECO:0000256" key="4">
    <source>
        <dbReference type="ARBA" id="ARBA00023014"/>
    </source>
</evidence>
<keyword evidence="3" id="KW-0408">Iron</keyword>
<keyword evidence="2" id="KW-0479">Metal-binding</keyword>
<dbReference type="CDD" id="cd03467">
    <property type="entry name" value="Rieske"/>
    <property type="match status" value="1"/>
</dbReference>
<reference evidence="6" key="1">
    <citation type="submission" date="2020-05" db="EMBL/GenBank/DDBJ databases">
        <authorList>
            <person name="Chiriac C."/>
            <person name="Salcher M."/>
            <person name="Ghai R."/>
            <person name="Kavagutti S V."/>
        </authorList>
    </citation>
    <scope>NUCLEOTIDE SEQUENCE</scope>
</reference>
<organism evidence="6">
    <name type="scientific">freshwater metagenome</name>
    <dbReference type="NCBI Taxonomy" id="449393"/>
    <lineage>
        <taxon>unclassified sequences</taxon>
        <taxon>metagenomes</taxon>
        <taxon>ecological metagenomes</taxon>
    </lineage>
</organism>
<dbReference type="InterPro" id="IPR036922">
    <property type="entry name" value="Rieske_2Fe-2S_sf"/>
</dbReference>
<evidence type="ECO:0000313" key="6">
    <source>
        <dbReference type="EMBL" id="CAB4530917.1"/>
    </source>
</evidence>
<keyword evidence="1" id="KW-0001">2Fe-2S</keyword>
<evidence type="ECO:0000256" key="1">
    <source>
        <dbReference type="ARBA" id="ARBA00022714"/>
    </source>
</evidence>
<dbReference type="GO" id="GO:0046872">
    <property type="term" value="F:metal ion binding"/>
    <property type="evidence" value="ECO:0007669"/>
    <property type="project" value="UniProtKB-KW"/>
</dbReference>
<evidence type="ECO:0000256" key="3">
    <source>
        <dbReference type="ARBA" id="ARBA00023004"/>
    </source>
</evidence>
<dbReference type="AlphaFoldDB" id="A0A6J6AX13"/>
<proteinExistence type="predicted"/>
<evidence type="ECO:0000256" key="2">
    <source>
        <dbReference type="ARBA" id="ARBA00022723"/>
    </source>
</evidence>
<dbReference type="GO" id="GO:0051537">
    <property type="term" value="F:2 iron, 2 sulfur cluster binding"/>
    <property type="evidence" value="ECO:0007669"/>
    <property type="project" value="UniProtKB-KW"/>
</dbReference>